<dbReference type="STRING" id="483547.GSUB_04695"/>
<feature type="domain" description="Response regulatory" evidence="3">
    <location>
        <begin position="1"/>
        <end position="117"/>
    </location>
</feature>
<reference evidence="4 5" key="1">
    <citation type="journal article" date="2015" name="Genome Announc.">
        <title>Genomes of Geoalkalibacter ferrihydriticus Z-0531T and Geoalkalibacter subterraneus Red1T, Two Haloalkaliphilic Metal-Reducing Deltaproteobacteria.</title>
        <authorList>
            <person name="Badalamenti J.P."/>
            <person name="Krajmalnik-Brown R."/>
            <person name="Torres C.I."/>
            <person name="Bond D.R."/>
        </authorList>
    </citation>
    <scope>NUCLEOTIDE SEQUENCE [LARGE SCALE GENOMIC DNA]</scope>
    <source>
        <strain evidence="4 5">Red1</strain>
    </source>
</reference>
<dbReference type="SUPFAM" id="SSF52172">
    <property type="entry name" value="CheY-like"/>
    <property type="match status" value="1"/>
</dbReference>
<dbReference type="Pfam" id="PF00072">
    <property type="entry name" value="Response_reg"/>
    <property type="match status" value="1"/>
</dbReference>
<dbReference type="InterPro" id="IPR050595">
    <property type="entry name" value="Bact_response_regulator"/>
</dbReference>
<protein>
    <recommendedName>
        <fullName evidence="3">Response regulatory domain-containing protein</fullName>
    </recommendedName>
</protein>
<accession>A0A0B5FTB4</accession>
<keyword evidence="5" id="KW-1185">Reference proteome</keyword>
<dbReference type="KEGG" id="gsb:GSUB_04695"/>
<name>A0A0B5FTB4_9BACT</name>
<dbReference type="PANTHER" id="PTHR44591">
    <property type="entry name" value="STRESS RESPONSE REGULATOR PROTEIN 1"/>
    <property type="match status" value="1"/>
</dbReference>
<evidence type="ECO:0000256" key="1">
    <source>
        <dbReference type="ARBA" id="ARBA00022553"/>
    </source>
</evidence>
<evidence type="ECO:0000259" key="3">
    <source>
        <dbReference type="PROSITE" id="PS50110"/>
    </source>
</evidence>
<dbReference type="SMART" id="SM00448">
    <property type="entry name" value="REC"/>
    <property type="match status" value="1"/>
</dbReference>
<evidence type="ECO:0000256" key="2">
    <source>
        <dbReference type="PROSITE-ProRule" id="PRU00169"/>
    </source>
</evidence>
<dbReference type="PROSITE" id="PS50110">
    <property type="entry name" value="RESPONSE_REGULATORY"/>
    <property type="match status" value="1"/>
</dbReference>
<dbReference type="EMBL" id="CP010311">
    <property type="protein sequence ID" value="AJF07909.1"/>
    <property type="molecule type" value="Genomic_DNA"/>
</dbReference>
<dbReference type="Proteomes" id="UP000035036">
    <property type="component" value="Chromosome"/>
</dbReference>
<dbReference type="GO" id="GO:0000160">
    <property type="term" value="P:phosphorelay signal transduction system"/>
    <property type="evidence" value="ECO:0007669"/>
    <property type="project" value="InterPro"/>
</dbReference>
<dbReference type="Gene3D" id="3.40.50.2300">
    <property type="match status" value="1"/>
</dbReference>
<dbReference type="PANTHER" id="PTHR44591:SF3">
    <property type="entry name" value="RESPONSE REGULATORY DOMAIN-CONTAINING PROTEIN"/>
    <property type="match status" value="1"/>
</dbReference>
<keyword evidence="1 2" id="KW-0597">Phosphoprotein</keyword>
<organism evidence="4 5">
    <name type="scientific">Geoalkalibacter subterraneus</name>
    <dbReference type="NCBI Taxonomy" id="483547"/>
    <lineage>
        <taxon>Bacteria</taxon>
        <taxon>Pseudomonadati</taxon>
        <taxon>Thermodesulfobacteriota</taxon>
        <taxon>Desulfuromonadia</taxon>
        <taxon>Desulfuromonadales</taxon>
        <taxon>Geoalkalibacteraceae</taxon>
        <taxon>Geoalkalibacter</taxon>
    </lineage>
</organism>
<proteinExistence type="predicted"/>
<dbReference type="InterPro" id="IPR001789">
    <property type="entry name" value="Sig_transdc_resp-reg_receiver"/>
</dbReference>
<dbReference type="AlphaFoldDB" id="A0A0B5FTB4"/>
<dbReference type="InterPro" id="IPR011006">
    <property type="entry name" value="CheY-like_superfamily"/>
</dbReference>
<evidence type="ECO:0000313" key="4">
    <source>
        <dbReference type="EMBL" id="AJF07909.1"/>
    </source>
</evidence>
<sequence>MVLVEDARYFRELIRDVLTPLNFEFHEAADGAEGLRIIERFRPDLVILDLNLPEMNGYELMKAIRARAALRDTRILAMSGVFRKEVDQQAAQQAGADEFIGKSFTPDFLLERVNHLLGLSS</sequence>
<feature type="modified residue" description="4-aspartylphosphate" evidence="2">
    <location>
        <position position="49"/>
    </location>
</feature>
<evidence type="ECO:0000313" key="5">
    <source>
        <dbReference type="Proteomes" id="UP000035036"/>
    </source>
</evidence>
<dbReference type="CDD" id="cd00156">
    <property type="entry name" value="REC"/>
    <property type="match status" value="1"/>
</dbReference>
<gene>
    <name evidence="4" type="ORF">GSUB_04695</name>
</gene>
<dbReference type="HOGENOM" id="CLU_000445_69_17_7"/>